<evidence type="ECO:0000313" key="23">
    <source>
        <dbReference type="EMBL" id="NXT47296.1"/>
    </source>
</evidence>
<dbReference type="InterPro" id="IPR044564">
    <property type="entry name" value="Na_chnl_inactivation_gate"/>
</dbReference>
<evidence type="ECO:0000313" key="24">
    <source>
        <dbReference type="Proteomes" id="UP000519225"/>
    </source>
</evidence>
<comment type="caution">
    <text evidence="23">The sequence shown here is derived from an EMBL/GenBank/DDBJ whole genome shotgun (WGS) entry which is preliminary data.</text>
</comment>
<feature type="transmembrane region" description="Helical" evidence="20">
    <location>
        <begin position="229"/>
        <end position="257"/>
    </location>
</feature>
<evidence type="ECO:0000256" key="2">
    <source>
        <dbReference type="ARBA" id="ARBA00006764"/>
    </source>
</evidence>
<evidence type="ECO:0000256" key="5">
    <source>
        <dbReference type="ARBA" id="ARBA00022475"/>
    </source>
</evidence>
<dbReference type="GO" id="GO:0086010">
    <property type="term" value="P:membrane depolarization during action potential"/>
    <property type="evidence" value="ECO:0007669"/>
    <property type="project" value="TreeGrafter"/>
</dbReference>
<evidence type="ECO:0000256" key="8">
    <source>
        <dbReference type="ARBA" id="ARBA00022843"/>
    </source>
</evidence>
<evidence type="ECO:0000256" key="9">
    <source>
        <dbReference type="ARBA" id="ARBA00022882"/>
    </source>
</evidence>
<name>A0A7L3CU70_PLUSO</name>
<comment type="similarity">
    <text evidence="2">Belongs to the sodium channel (TC 1.A.1.10) family. Nav1.8/SCN10A subfamily.</text>
</comment>
<evidence type="ECO:0000256" key="3">
    <source>
        <dbReference type="ARBA" id="ARBA00022448"/>
    </source>
</evidence>
<keyword evidence="10 20" id="KW-1133">Transmembrane helix</keyword>
<evidence type="ECO:0000256" key="1">
    <source>
        <dbReference type="ARBA" id="ARBA00004651"/>
    </source>
</evidence>
<keyword evidence="17 20" id="KW-0407">Ion channel</keyword>
<keyword evidence="13 20" id="KW-0472">Membrane</keyword>
<keyword evidence="12 20" id="KW-0406">Ion transport</keyword>
<dbReference type="EMBL" id="VZTS01004084">
    <property type="protein sequence ID" value="NXT47296.1"/>
    <property type="molecule type" value="Genomic_DNA"/>
</dbReference>
<sequence length="567" mass="64697">ATFKGWMDIMYAAVDSRQINEQPQFEAFLAMYTYFVIFIIFGSFFMLNLFIGVVISNFNQQRKKISGKDLFLTEEQKKYYNALKKLGSKKPQKPIPRPLNVFQGLLFDIVSHKAFDITVVIFICLNMVIMMAENSQNVVKNVLNKINYFFVAVFTGECVIKILALRHYFFTSGWNIFDLAVVVLSLVSKYPSLLDHVIFVSPTLLRIFRLARIGRILRLIRKARGIRTLLFALLMSLPALFNIGLLLFLVMFIYAIVGMTNFACLGWEGGIDNLFNFQTFDSSMLCLFQITTSAGWDGLLAPLLKEPGSCAPNLNLTEDQKRNCTNKGVGILFFVSYVIISFLIVVNMYIAVILENFNVATEESTDPLSEDDFDMFYETWGKFDPQATQFIEYSALTDFADALAEPLRIPKPNKIQLISMDLPIVSGDKIHCLDILLAFTKRVLGEYGNLDALELHMEEKFMAANPSKVSYKPITTTLKRKQEEVSALVIQRAFRRYLMQRSFKNNSFLYRHKHCKSAAFEETHEKESLIASMLNEDNGRKLDKSQTTSSISLPLFYDGIAETDSDN</sequence>
<dbReference type="GO" id="GO:0005248">
    <property type="term" value="F:voltage-gated sodium channel activity"/>
    <property type="evidence" value="ECO:0007669"/>
    <property type="project" value="InterPro"/>
</dbReference>
<dbReference type="Gene3D" id="1.20.5.1190">
    <property type="entry name" value="iswi atpase"/>
    <property type="match status" value="1"/>
</dbReference>
<feature type="transmembrane region" description="Helical" evidence="20">
    <location>
        <begin position="114"/>
        <end position="134"/>
    </location>
</feature>
<dbReference type="SUPFAM" id="SSF81324">
    <property type="entry name" value="Voltage-gated potassium channels"/>
    <property type="match status" value="2"/>
</dbReference>
<evidence type="ECO:0000256" key="19">
    <source>
        <dbReference type="ARBA" id="ARBA00047025"/>
    </source>
</evidence>
<evidence type="ECO:0000256" key="13">
    <source>
        <dbReference type="ARBA" id="ARBA00023136"/>
    </source>
</evidence>
<evidence type="ECO:0000256" key="7">
    <source>
        <dbReference type="ARBA" id="ARBA00022737"/>
    </source>
</evidence>
<dbReference type="PRINTS" id="PR00170">
    <property type="entry name" value="NACHANNEL"/>
</dbReference>
<comment type="caution">
    <text evidence="20">Lacks conserved residue(s) required for the propagation of feature annotation.</text>
</comment>
<dbReference type="InterPro" id="IPR001696">
    <property type="entry name" value="Na_channel_asu"/>
</dbReference>
<evidence type="ECO:0000256" key="4">
    <source>
        <dbReference type="ARBA" id="ARBA00022461"/>
    </source>
</evidence>
<keyword evidence="8" id="KW-0832">Ubl conjugation</keyword>
<evidence type="ECO:0000256" key="14">
    <source>
        <dbReference type="ARBA" id="ARBA00023157"/>
    </source>
</evidence>
<keyword evidence="3 20" id="KW-0813">Transport</keyword>
<evidence type="ECO:0000256" key="18">
    <source>
        <dbReference type="ARBA" id="ARBA00025291"/>
    </source>
</evidence>
<feature type="transmembrane region" description="Helical" evidence="20">
    <location>
        <begin position="168"/>
        <end position="187"/>
    </location>
</feature>
<dbReference type="GO" id="GO:0019228">
    <property type="term" value="P:neuronal action potential"/>
    <property type="evidence" value="ECO:0007669"/>
    <property type="project" value="TreeGrafter"/>
</dbReference>
<protein>
    <recommendedName>
        <fullName evidence="20">Sodium channel protein</fullName>
    </recommendedName>
</protein>
<keyword evidence="11 20" id="KW-0915">Sodium</keyword>
<dbReference type="InterPro" id="IPR005821">
    <property type="entry name" value="Ion_trans_dom"/>
</dbReference>
<evidence type="ECO:0000256" key="17">
    <source>
        <dbReference type="ARBA" id="ARBA00023303"/>
    </source>
</evidence>
<keyword evidence="6 20" id="KW-0812">Transmembrane</keyword>
<gene>
    <name evidence="23" type="primary">Scn5a_0</name>
    <name evidence="23" type="ORF">PLUSOC_R02947</name>
</gene>
<dbReference type="PANTHER" id="PTHR10037:SF208">
    <property type="entry name" value="SODIUM CHANNEL PROTEIN TYPE 10 SUBUNIT ALPHA"/>
    <property type="match status" value="1"/>
</dbReference>
<dbReference type="Pfam" id="PF00520">
    <property type="entry name" value="Ion_trans"/>
    <property type="match status" value="2"/>
</dbReference>
<feature type="transmembrane region" description="Helical" evidence="20">
    <location>
        <begin position="32"/>
        <end position="55"/>
    </location>
</feature>
<dbReference type="Gene3D" id="1.10.238.10">
    <property type="entry name" value="EF-hand"/>
    <property type="match status" value="1"/>
</dbReference>
<keyword evidence="7" id="KW-0677">Repeat</keyword>
<feature type="domain" description="Ion transport" evidence="21">
    <location>
        <begin position="112"/>
        <end position="364"/>
    </location>
</feature>
<keyword evidence="14" id="KW-1015">Disulfide bond</keyword>
<evidence type="ECO:0000256" key="6">
    <source>
        <dbReference type="ARBA" id="ARBA00022692"/>
    </source>
</evidence>
<evidence type="ECO:0000256" key="12">
    <source>
        <dbReference type="ARBA" id="ARBA00023065"/>
    </source>
</evidence>
<evidence type="ECO:0000256" key="16">
    <source>
        <dbReference type="ARBA" id="ARBA00023201"/>
    </source>
</evidence>
<evidence type="ECO:0000256" key="11">
    <source>
        <dbReference type="ARBA" id="ARBA00023053"/>
    </source>
</evidence>
<dbReference type="InterPro" id="IPR027359">
    <property type="entry name" value="Volt_channel_dom_sf"/>
</dbReference>
<comment type="function">
    <text evidence="20">Mediates the voltage-dependent sodium ion permeability of excitable membranes. Assuming opened or closed conformations in response to the voltage difference across the membrane, the protein forms a sodium-selective channel through which Na(+) ions may pass in accordance with their electrochemical gradient.</text>
</comment>
<dbReference type="Pfam" id="PF24609">
    <property type="entry name" value="IQ_SCN5A_C"/>
    <property type="match status" value="1"/>
</dbReference>
<feature type="non-terminal residue" evidence="23">
    <location>
        <position position="1"/>
    </location>
</feature>
<dbReference type="FunFam" id="1.10.238.10:FF:000002">
    <property type="entry name" value="Sodium channel protein"/>
    <property type="match status" value="1"/>
</dbReference>
<evidence type="ECO:0000259" key="21">
    <source>
        <dbReference type="Pfam" id="PF00520"/>
    </source>
</evidence>
<comment type="function">
    <text evidence="18">Tetrodotoxin-resistant channel that mediates the voltage-dependent sodium ion permeability of excitable membranes. Assuming opened or closed conformations in response to the voltage difference across the membrane, the protein forms a sodium-selective channel through which sodium ions may pass in accordance with their electrochemical gradient. Plays a role in neuropathic pain mechanisms.</text>
</comment>
<feature type="transmembrane region" description="Helical" evidence="20">
    <location>
        <begin position="146"/>
        <end position="163"/>
    </location>
</feature>
<evidence type="ECO:0000256" key="15">
    <source>
        <dbReference type="ARBA" id="ARBA00023180"/>
    </source>
</evidence>
<feature type="domain" description="Ion transport" evidence="21">
    <location>
        <begin position="2"/>
        <end position="64"/>
    </location>
</feature>
<keyword evidence="9 20" id="KW-0851">Voltage-gated channel</keyword>
<dbReference type="PROSITE" id="PS50096">
    <property type="entry name" value="IQ"/>
    <property type="match status" value="1"/>
</dbReference>
<proteinExistence type="inferred from homology"/>
<dbReference type="InterPro" id="IPR058542">
    <property type="entry name" value="IQ_SCN5A_C"/>
</dbReference>
<dbReference type="AlphaFoldDB" id="A0A7L3CU70"/>
<evidence type="ECO:0000256" key="20">
    <source>
        <dbReference type="RuleBase" id="RU361132"/>
    </source>
</evidence>
<keyword evidence="5" id="KW-1003">Cell membrane</keyword>
<feature type="transmembrane region" description="Helical" evidence="20">
    <location>
        <begin position="331"/>
        <end position="354"/>
    </location>
</feature>
<dbReference type="InterPro" id="IPR000048">
    <property type="entry name" value="IQ_motif_EF-hand-BS"/>
</dbReference>
<organism evidence="23 24">
    <name type="scientific">Pluvianellus socialis</name>
    <name type="common">Magellanic plover</name>
    <dbReference type="NCBI Taxonomy" id="227228"/>
    <lineage>
        <taxon>Eukaryota</taxon>
        <taxon>Metazoa</taxon>
        <taxon>Chordata</taxon>
        <taxon>Craniata</taxon>
        <taxon>Vertebrata</taxon>
        <taxon>Euteleostomi</taxon>
        <taxon>Archelosauria</taxon>
        <taxon>Archosauria</taxon>
        <taxon>Dinosauria</taxon>
        <taxon>Saurischia</taxon>
        <taxon>Theropoda</taxon>
        <taxon>Coelurosauria</taxon>
        <taxon>Aves</taxon>
        <taxon>Neognathae</taxon>
        <taxon>Neoaves</taxon>
        <taxon>Charadriiformes</taxon>
        <taxon>Charadriidae</taxon>
        <taxon>Pluvianellus</taxon>
    </lineage>
</organism>
<keyword evidence="15" id="KW-0325">Glycoprotein</keyword>
<feature type="domain" description="SCN5A-like C-terminal IQ motif" evidence="22">
    <location>
        <begin position="476"/>
        <end position="509"/>
    </location>
</feature>
<dbReference type="Gene3D" id="1.10.287.70">
    <property type="match status" value="2"/>
</dbReference>
<dbReference type="CDD" id="cd13433">
    <property type="entry name" value="Na_channel_gate"/>
    <property type="match status" value="1"/>
</dbReference>
<dbReference type="FunFam" id="1.20.120.350:FF:000065">
    <property type="entry name" value="Sodium channel protein"/>
    <property type="match status" value="1"/>
</dbReference>
<keyword evidence="24" id="KW-1185">Reference proteome</keyword>
<reference evidence="23 24" key="1">
    <citation type="submission" date="2019-09" db="EMBL/GenBank/DDBJ databases">
        <title>Bird 10,000 Genomes (B10K) Project - Family phase.</title>
        <authorList>
            <person name="Zhang G."/>
        </authorList>
    </citation>
    <scope>NUCLEOTIDE SEQUENCE [LARGE SCALE GENOMIC DNA]</scope>
    <source>
        <strain evidence="23">B10K-DU-012-14</strain>
        <tissue evidence="23">Blood</tissue>
    </source>
</reference>
<dbReference type="SMART" id="SM00015">
    <property type="entry name" value="IQ"/>
    <property type="match status" value="1"/>
</dbReference>
<feature type="non-terminal residue" evidence="23">
    <location>
        <position position="567"/>
    </location>
</feature>
<evidence type="ECO:0000259" key="22">
    <source>
        <dbReference type="Pfam" id="PF24609"/>
    </source>
</evidence>
<keyword evidence="4 20" id="KW-0894">Sodium channel</keyword>
<dbReference type="Gene3D" id="1.20.120.350">
    <property type="entry name" value="Voltage-gated potassium channels. Chain C"/>
    <property type="match status" value="1"/>
</dbReference>
<evidence type="ECO:0000256" key="10">
    <source>
        <dbReference type="ARBA" id="ARBA00022989"/>
    </source>
</evidence>
<dbReference type="GO" id="GO:0001518">
    <property type="term" value="C:voltage-gated sodium channel complex"/>
    <property type="evidence" value="ECO:0007669"/>
    <property type="project" value="UniProtKB-UniRule"/>
</dbReference>
<dbReference type="InterPro" id="IPR043203">
    <property type="entry name" value="VGCC_Ca_Na"/>
</dbReference>
<dbReference type="PANTHER" id="PTHR10037">
    <property type="entry name" value="VOLTAGE-GATED CATION CHANNEL CALCIUM AND SODIUM"/>
    <property type="match status" value="1"/>
</dbReference>
<comment type="subcellular location">
    <subcellularLocation>
        <location evidence="1 20">Cell membrane</location>
        <topology evidence="1 20">Multi-pass membrane protein</topology>
    </subcellularLocation>
</comment>
<dbReference type="FunFam" id="1.10.287.70:FF:000001">
    <property type="entry name" value="Sodium channel protein"/>
    <property type="match status" value="1"/>
</dbReference>
<dbReference type="FunFam" id="1.20.5.1190:FF:000001">
    <property type="entry name" value="Sodium channel protein"/>
    <property type="match status" value="1"/>
</dbReference>
<comment type="subunit">
    <text evidence="19">The channel consists of an ion conducting pore forming alpha-subunit regulated by one or more associated auxiliary subunits SCN1B, SCN2B and SCN3B; electrophysiological properties may vary depending on the type of the associated beta subunits. Found in a number of complexes with PRX, DYNLT1 and PDZD2. Interacts with proteins such as FSTL1, PRX, DYNLT1, PDZD2, S100A10 and many others. Interacts with NEDD4 and NEDD4L.</text>
</comment>
<dbReference type="Proteomes" id="UP000519225">
    <property type="component" value="Unassembled WGS sequence"/>
</dbReference>
<keyword evidence="16 20" id="KW-0739">Sodium transport</keyword>
<accession>A0A7L3CU70</accession>